<evidence type="ECO:0000313" key="3">
    <source>
        <dbReference type="Proteomes" id="UP001187192"/>
    </source>
</evidence>
<evidence type="ECO:0000313" key="2">
    <source>
        <dbReference type="EMBL" id="GMN52864.1"/>
    </source>
</evidence>
<feature type="region of interest" description="Disordered" evidence="1">
    <location>
        <begin position="99"/>
        <end position="122"/>
    </location>
</feature>
<evidence type="ECO:0000256" key="1">
    <source>
        <dbReference type="SAM" id="MobiDB-lite"/>
    </source>
</evidence>
<organism evidence="2 3">
    <name type="scientific">Ficus carica</name>
    <name type="common">Common fig</name>
    <dbReference type="NCBI Taxonomy" id="3494"/>
    <lineage>
        <taxon>Eukaryota</taxon>
        <taxon>Viridiplantae</taxon>
        <taxon>Streptophyta</taxon>
        <taxon>Embryophyta</taxon>
        <taxon>Tracheophyta</taxon>
        <taxon>Spermatophyta</taxon>
        <taxon>Magnoliopsida</taxon>
        <taxon>eudicotyledons</taxon>
        <taxon>Gunneridae</taxon>
        <taxon>Pentapetalae</taxon>
        <taxon>rosids</taxon>
        <taxon>fabids</taxon>
        <taxon>Rosales</taxon>
        <taxon>Moraceae</taxon>
        <taxon>Ficeae</taxon>
        <taxon>Ficus</taxon>
    </lineage>
</organism>
<dbReference type="AlphaFoldDB" id="A0AA88AHV2"/>
<sequence>MENKLKYFKNPLHHYYIAATVVPPSQPHRRQSHVIHYPNRFLASTPSAWGSLPPVINSKPHARWKNGRRSHPPPPPPRSGARHPLSLLCYPARATDCPPGDLADGDPAQHSREPAQNQADAVKTNQCAEISEFHAKFPEFLAEILEFVATVNVAGESKRNDLPPPVTCTSSFAGPVNWRKMKNGWFFFF</sequence>
<accession>A0AA88AHV2</accession>
<gene>
    <name evidence="2" type="ORF">TIFTF001_022007</name>
</gene>
<feature type="compositionally biased region" description="Basic residues" evidence="1">
    <location>
        <begin position="60"/>
        <end position="71"/>
    </location>
</feature>
<dbReference type="EMBL" id="BTGU01000043">
    <property type="protein sequence ID" value="GMN52864.1"/>
    <property type="molecule type" value="Genomic_DNA"/>
</dbReference>
<dbReference type="Proteomes" id="UP001187192">
    <property type="component" value="Unassembled WGS sequence"/>
</dbReference>
<proteinExistence type="predicted"/>
<comment type="caution">
    <text evidence="2">The sequence shown here is derived from an EMBL/GenBank/DDBJ whole genome shotgun (WGS) entry which is preliminary data.</text>
</comment>
<name>A0AA88AHV2_FICCA</name>
<reference evidence="2" key="1">
    <citation type="submission" date="2023-07" db="EMBL/GenBank/DDBJ databases">
        <title>draft genome sequence of fig (Ficus carica).</title>
        <authorList>
            <person name="Takahashi T."/>
            <person name="Nishimura K."/>
        </authorList>
    </citation>
    <scope>NUCLEOTIDE SEQUENCE</scope>
</reference>
<protein>
    <submittedName>
        <fullName evidence="2">Uncharacterized protein</fullName>
    </submittedName>
</protein>
<keyword evidence="3" id="KW-1185">Reference proteome</keyword>
<feature type="region of interest" description="Disordered" evidence="1">
    <location>
        <begin position="60"/>
        <end position="84"/>
    </location>
</feature>